<feature type="region of interest" description="Disordered" evidence="1">
    <location>
        <begin position="1"/>
        <end position="30"/>
    </location>
</feature>
<name>A0A2A2JAN3_9BILA</name>
<dbReference type="OrthoDB" id="5842445at2759"/>
<accession>A0A2A2JAN3</accession>
<reference evidence="2 3" key="1">
    <citation type="journal article" date="2017" name="Curr. Biol.">
        <title>Genome architecture and evolution of a unichromosomal asexual nematode.</title>
        <authorList>
            <person name="Fradin H."/>
            <person name="Zegar C."/>
            <person name="Gutwein M."/>
            <person name="Lucas J."/>
            <person name="Kovtun M."/>
            <person name="Corcoran D."/>
            <person name="Baugh L.R."/>
            <person name="Kiontke K."/>
            <person name="Gunsalus K."/>
            <person name="Fitch D.H."/>
            <person name="Piano F."/>
        </authorList>
    </citation>
    <scope>NUCLEOTIDE SEQUENCE [LARGE SCALE GENOMIC DNA]</scope>
    <source>
        <strain evidence="2">PF1309</strain>
    </source>
</reference>
<dbReference type="EMBL" id="LIAE01010566">
    <property type="protein sequence ID" value="PAV58671.1"/>
    <property type="molecule type" value="Genomic_DNA"/>
</dbReference>
<sequence>MGNRSSHHPNLSVPPWAVQPPPGHHGSIPNRAFPAPFPNGKRCLGAGGAYAEPYIPPQHLRRSMISLNGDSGFISSPTDSNSARMRGSRMSLNQMDFERLAGPPVVAPPPIIIAHDAKTLKKLEKMEKKQAKLWKKLGGRLPPPNGRVLLAPPMAHSMAHFPPPPPLYSSRAMSFDDVHRSVEHSRL</sequence>
<evidence type="ECO:0000313" key="2">
    <source>
        <dbReference type="EMBL" id="PAV58671.1"/>
    </source>
</evidence>
<dbReference type="STRING" id="2018661.A0A2A2JAN3"/>
<organism evidence="2 3">
    <name type="scientific">Diploscapter pachys</name>
    <dbReference type="NCBI Taxonomy" id="2018661"/>
    <lineage>
        <taxon>Eukaryota</taxon>
        <taxon>Metazoa</taxon>
        <taxon>Ecdysozoa</taxon>
        <taxon>Nematoda</taxon>
        <taxon>Chromadorea</taxon>
        <taxon>Rhabditida</taxon>
        <taxon>Rhabditina</taxon>
        <taxon>Rhabditomorpha</taxon>
        <taxon>Rhabditoidea</taxon>
        <taxon>Rhabditidae</taxon>
        <taxon>Diploscapter</taxon>
    </lineage>
</organism>
<gene>
    <name evidence="2" type="ORF">WR25_10053</name>
</gene>
<dbReference type="AlphaFoldDB" id="A0A2A2JAN3"/>
<comment type="caution">
    <text evidence="2">The sequence shown here is derived from an EMBL/GenBank/DDBJ whole genome shotgun (WGS) entry which is preliminary data.</text>
</comment>
<protein>
    <submittedName>
        <fullName evidence="2">Uncharacterized protein</fullName>
    </submittedName>
</protein>
<evidence type="ECO:0000256" key="1">
    <source>
        <dbReference type="SAM" id="MobiDB-lite"/>
    </source>
</evidence>
<evidence type="ECO:0000313" key="3">
    <source>
        <dbReference type="Proteomes" id="UP000218231"/>
    </source>
</evidence>
<dbReference type="Proteomes" id="UP000218231">
    <property type="component" value="Unassembled WGS sequence"/>
</dbReference>
<proteinExistence type="predicted"/>
<keyword evidence="3" id="KW-1185">Reference proteome</keyword>